<dbReference type="EMBL" id="NJAJ01000136">
    <property type="protein sequence ID" value="PHM53946.1"/>
    <property type="molecule type" value="Genomic_DNA"/>
</dbReference>
<dbReference type="AlphaFoldDB" id="A0A2D0K1F5"/>
<keyword evidence="2" id="KW-1185">Reference proteome</keyword>
<accession>A0A2D0K1F5</accession>
<dbReference type="Proteomes" id="UP000222366">
    <property type="component" value="Unassembled WGS sequence"/>
</dbReference>
<proteinExistence type="predicted"/>
<sequence>MISIDNAQNDIGLPGQIDDGREWADWLLKKAEEQRIKL</sequence>
<evidence type="ECO:0000313" key="2">
    <source>
        <dbReference type="Proteomes" id="UP000222366"/>
    </source>
</evidence>
<evidence type="ECO:0000313" key="1">
    <source>
        <dbReference type="EMBL" id="PHM53946.1"/>
    </source>
</evidence>
<name>A0A2D0K1F5_9GAMM</name>
<gene>
    <name evidence="1" type="ORF">Xsto_04175</name>
</gene>
<reference evidence="1 2" key="1">
    <citation type="journal article" date="2017" name="Nat. Microbiol.">
        <title>Natural product diversity associated with the nematode symbionts Photorhabdus and Xenorhabdus.</title>
        <authorList>
            <person name="Tobias N.J."/>
            <person name="Wolff H."/>
            <person name="Djahanschiri B."/>
            <person name="Grundmann F."/>
            <person name="Kronenwerth M."/>
            <person name="Shi Y.M."/>
            <person name="Simonyi S."/>
            <person name="Grun P."/>
            <person name="Shapiro-Ilan D."/>
            <person name="Pidot S.J."/>
            <person name="Stinear T.P."/>
            <person name="Ebersberger I."/>
            <person name="Bode H.B."/>
        </authorList>
    </citation>
    <scope>NUCLEOTIDE SEQUENCE [LARGE SCALE GENOMIC DNA]</scope>
    <source>
        <strain evidence="1 2">DSM 17904</strain>
    </source>
</reference>
<protein>
    <submittedName>
        <fullName evidence="1">Uncharacterized protein</fullName>
    </submittedName>
</protein>
<comment type="caution">
    <text evidence="1">The sequence shown here is derived from an EMBL/GenBank/DDBJ whole genome shotgun (WGS) entry which is preliminary data.</text>
</comment>
<organism evidence="1 2">
    <name type="scientific">Xenorhabdus stockiae</name>
    <dbReference type="NCBI Taxonomy" id="351614"/>
    <lineage>
        <taxon>Bacteria</taxon>
        <taxon>Pseudomonadati</taxon>
        <taxon>Pseudomonadota</taxon>
        <taxon>Gammaproteobacteria</taxon>
        <taxon>Enterobacterales</taxon>
        <taxon>Morganellaceae</taxon>
        <taxon>Xenorhabdus</taxon>
    </lineage>
</organism>